<organism evidence="1 2">
    <name type="scientific">Eumeta variegata</name>
    <name type="common">Bagworm moth</name>
    <name type="synonym">Eumeta japonica</name>
    <dbReference type="NCBI Taxonomy" id="151549"/>
    <lineage>
        <taxon>Eukaryota</taxon>
        <taxon>Metazoa</taxon>
        <taxon>Ecdysozoa</taxon>
        <taxon>Arthropoda</taxon>
        <taxon>Hexapoda</taxon>
        <taxon>Insecta</taxon>
        <taxon>Pterygota</taxon>
        <taxon>Neoptera</taxon>
        <taxon>Endopterygota</taxon>
        <taxon>Lepidoptera</taxon>
        <taxon>Glossata</taxon>
        <taxon>Ditrysia</taxon>
        <taxon>Tineoidea</taxon>
        <taxon>Psychidae</taxon>
        <taxon>Oiketicinae</taxon>
        <taxon>Eumeta</taxon>
    </lineage>
</organism>
<evidence type="ECO:0000313" key="1">
    <source>
        <dbReference type="EMBL" id="GBP04118.1"/>
    </source>
</evidence>
<comment type="caution">
    <text evidence="1">The sequence shown here is derived from an EMBL/GenBank/DDBJ whole genome shotgun (WGS) entry which is preliminary data.</text>
</comment>
<proteinExistence type="predicted"/>
<dbReference type="EMBL" id="BGZK01003734">
    <property type="protein sequence ID" value="GBP04118.1"/>
    <property type="molecule type" value="Genomic_DNA"/>
</dbReference>
<name>A0A4C1SSA0_EUMVA</name>
<dbReference type="AlphaFoldDB" id="A0A4C1SSA0"/>
<sequence length="81" mass="8656">MGVPQKSYLSANVPPWDERLSVLVTNTECNEIGYCAPRVAQLFSKNPAEKAGVSHPPSPLAVFLASRPKSVAVTEVGSWSS</sequence>
<gene>
    <name evidence="1" type="ORF">EVAR_68152_1</name>
</gene>
<accession>A0A4C1SSA0</accession>
<keyword evidence="2" id="KW-1185">Reference proteome</keyword>
<dbReference type="Proteomes" id="UP000299102">
    <property type="component" value="Unassembled WGS sequence"/>
</dbReference>
<protein>
    <submittedName>
        <fullName evidence="1">Uncharacterized protein</fullName>
    </submittedName>
</protein>
<evidence type="ECO:0000313" key="2">
    <source>
        <dbReference type="Proteomes" id="UP000299102"/>
    </source>
</evidence>
<reference evidence="1 2" key="1">
    <citation type="journal article" date="2019" name="Commun. Biol.">
        <title>The bagworm genome reveals a unique fibroin gene that provides high tensile strength.</title>
        <authorList>
            <person name="Kono N."/>
            <person name="Nakamura H."/>
            <person name="Ohtoshi R."/>
            <person name="Tomita M."/>
            <person name="Numata K."/>
            <person name="Arakawa K."/>
        </authorList>
    </citation>
    <scope>NUCLEOTIDE SEQUENCE [LARGE SCALE GENOMIC DNA]</scope>
</reference>